<protein>
    <submittedName>
        <fullName evidence="2">Enoyl-CoA hydratase</fullName>
    </submittedName>
</protein>
<dbReference type="EMBL" id="LZKQ01000336">
    <property type="protein sequence ID" value="OBI72438.1"/>
    <property type="molecule type" value="Genomic_DNA"/>
</dbReference>
<evidence type="ECO:0000256" key="1">
    <source>
        <dbReference type="ARBA" id="ARBA00005254"/>
    </source>
</evidence>
<name>A0A1A3BDM2_MYCAS</name>
<comment type="caution">
    <text evidence="2">The sequence shown here is derived from an EMBL/GenBank/DDBJ whole genome shotgun (WGS) entry which is preliminary data.</text>
</comment>
<dbReference type="eggNOG" id="COG1024">
    <property type="taxonomic scope" value="Bacteria"/>
</dbReference>
<dbReference type="SUPFAM" id="SSF52096">
    <property type="entry name" value="ClpP/crotonase"/>
    <property type="match status" value="1"/>
</dbReference>
<dbReference type="InterPro" id="IPR001753">
    <property type="entry name" value="Enoyl-CoA_hydra/iso"/>
</dbReference>
<dbReference type="GO" id="GO:0003824">
    <property type="term" value="F:catalytic activity"/>
    <property type="evidence" value="ECO:0007669"/>
    <property type="project" value="UniProtKB-ARBA"/>
</dbReference>
<evidence type="ECO:0000313" key="2">
    <source>
        <dbReference type="EMBL" id="OBI72438.1"/>
    </source>
</evidence>
<dbReference type="Proteomes" id="UP000093795">
    <property type="component" value="Unassembled WGS sequence"/>
</dbReference>
<dbReference type="InterPro" id="IPR029045">
    <property type="entry name" value="ClpP/crotonase-like_dom_sf"/>
</dbReference>
<dbReference type="PANTHER" id="PTHR43459:SF1">
    <property type="entry name" value="EG:BACN32G11.4 PROTEIN"/>
    <property type="match status" value="1"/>
</dbReference>
<dbReference type="AlphaFoldDB" id="A0A1A3BDM2"/>
<dbReference type="OrthoDB" id="9777711at2"/>
<accession>A0A1A3BDM2</accession>
<proteinExistence type="inferred from homology"/>
<organism evidence="2 3">
    <name type="scientific">Mycobacterium asiaticum</name>
    <dbReference type="NCBI Taxonomy" id="1790"/>
    <lineage>
        <taxon>Bacteria</taxon>
        <taxon>Bacillati</taxon>
        <taxon>Actinomycetota</taxon>
        <taxon>Actinomycetes</taxon>
        <taxon>Mycobacteriales</taxon>
        <taxon>Mycobacteriaceae</taxon>
        <taxon>Mycobacterium</taxon>
    </lineage>
</organism>
<dbReference type="PANTHER" id="PTHR43459">
    <property type="entry name" value="ENOYL-COA HYDRATASE"/>
    <property type="match status" value="1"/>
</dbReference>
<reference evidence="2 3" key="1">
    <citation type="submission" date="2016-06" db="EMBL/GenBank/DDBJ databases">
        <authorList>
            <person name="Kjaerup R.B."/>
            <person name="Dalgaard T.S."/>
            <person name="Juul-Madsen H.R."/>
        </authorList>
    </citation>
    <scope>NUCLEOTIDE SEQUENCE [LARGE SCALE GENOMIC DNA]</scope>
    <source>
        <strain evidence="2 3">1081914.2</strain>
    </source>
</reference>
<evidence type="ECO:0000313" key="3">
    <source>
        <dbReference type="Proteomes" id="UP000093795"/>
    </source>
</evidence>
<comment type="similarity">
    <text evidence="1">Belongs to the enoyl-CoA hydratase/isomerase family.</text>
</comment>
<dbReference type="Gene3D" id="1.10.12.10">
    <property type="entry name" value="Lyase 2-enoyl-coa Hydratase, Chain A, domain 2"/>
    <property type="match status" value="1"/>
</dbReference>
<dbReference type="Pfam" id="PF00378">
    <property type="entry name" value="ECH_1"/>
    <property type="match status" value="1"/>
</dbReference>
<dbReference type="RefSeq" id="WP_065123867.1">
    <property type="nucleotide sequence ID" value="NZ_LZKQ01000336.1"/>
</dbReference>
<gene>
    <name evidence="2" type="ORF">A9X01_08205</name>
</gene>
<sequence>MNTTPDVVVRTKDAVRWLILDRPDVGNSVTRAMQQALVEHLQRASGDPEVRAVVFTASGDRHFCTGPNLRDPDMQPSRDRIPGDAARTLRTGSQAVVSALLDCEKPVLCALNGVAAGVGASMVLACDLIVAAESARLIELFARRGLAPDGGAAYLLSRKVPFNIAKQLLLFGEDLSAADAHRIGLINKVVAGSELTRVATEWANRLAQGPTRALAAAKAMLNDALDVNRDTAFRVESLLVEQVAATDDAAEGISAFTERRDPDFRGR</sequence>
<dbReference type="InterPro" id="IPR014748">
    <property type="entry name" value="Enoyl-CoA_hydra_C"/>
</dbReference>
<dbReference type="Gene3D" id="3.90.226.10">
    <property type="entry name" value="2-enoyl-CoA Hydratase, Chain A, domain 1"/>
    <property type="match status" value="1"/>
</dbReference>
<dbReference type="CDD" id="cd06558">
    <property type="entry name" value="crotonase-like"/>
    <property type="match status" value="1"/>
</dbReference>